<dbReference type="Pfam" id="PF09363">
    <property type="entry name" value="XFP_C"/>
    <property type="match status" value="1"/>
</dbReference>
<sequence length="177" mass="19355">MVLNLDGSHPHSFSSQAFNALFTPDRPIHFNYHSYRNELAASLSSQPQSGCVTIEAYREEGTTTAPFNMMLANDVSRYHVALRALEGAEQRNGDVRLDFVRLHTDIQQYIYECGQDSPGIHDSPSFQGFTKGVGGGGGGVLSGRLVSTQPRLEDDDPDSELGMICDVVGFGLLPFPF</sequence>
<reference evidence="4 5" key="1">
    <citation type="journal article" date="2019" name="Sci. Rep.">
        <title>A multi-omics analysis of the grapevine pathogen Lasiodiplodia theobromae reveals that temperature affects the expression of virulence- and pathogenicity-related genes.</title>
        <authorList>
            <person name="Felix C."/>
            <person name="Meneses R."/>
            <person name="Goncalves M.F.M."/>
            <person name="Tilleman L."/>
            <person name="Duarte A.S."/>
            <person name="Jorrin-Novo J.V."/>
            <person name="Van de Peer Y."/>
            <person name="Deforce D."/>
            <person name="Van Nieuwerburgh F."/>
            <person name="Esteves A.C."/>
            <person name="Alves A."/>
        </authorList>
    </citation>
    <scope>NUCLEOTIDE SEQUENCE [LARGE SCALE GENOMIC DNA]</scope>
    <source>
        <strain evidence="4 5">LA-SOL3</strain>
    </source>
</reference>
<dbReference type="InterPro" id="IPR005593">
    <property type="entry name" value="Xul5P/Fru6P_PKetolase"/>
</dbReference>
<comment type="caution">
    <text evidence="4">The sequence shown here is derived from an EMBL/GenBank/DDBJ whole genome shotgun (WGS) entry which is preliminary data.</text>
</comment>
<dbReference type="InterPro" id="IPR018969">
    <property type="entry name" value="Xul5P/Fru6P_PKetolase_C"/>
</dbReference>
<dbReference type="EMBL" id="VCHE01000010">
    <property type="protein sequence ID" value="KAB2578849.1"/>
    <property type="molecule type" value="Genomic_DNA"/>
</dbReference>
<evidence type="ECO:0000313" key="5">
    <source>
        <dbReference type="Proteomes" id="UP000325902"/>
    </source>
</evidence>
<dbReference type="GO" id="GO:0005975">
    <property type="term" value="P:carbohydrate metabolic process"/>
    <property type="evidence" value="ECO:0007669"/>
    <property type="project" value="InterPro"/>
</dbReference>
<name>A0A5N5DLR2_9PEZI</name>
<evidence type="ECO:0000313" key="4">
    <source>
        <dbReference type="EMBL" id="KAB2578849.1"/>
    </source>
</evidence>
<dbReference type="Proteomes" id="UP000325902">
    <property type="component" value="Unassembled WGS sequence"/>
</dbReference>
<dbReference type="Gene3D" id="3.40.50.920">
    <property type="match status" value="1"/>
</dbReference>
<feature type="domain" description="Xylulose 5-phosphate/Fructose 6-phosphate phosphoketolase C-terminal" evidence="3">
    <location>
        <begin position="1"/>
        <end position="123"/>
    </location>
</feature>
<proteinExistence type="inferred from homology"/>
<dbReference type="PANTHER" id="PTHR31273">
    <property type="entry name" value="PHOSPHOKETOLASE-RELATED"/>
    <property type="match status" value="1"/>
</dbReference>
<accession>A0A5N5DLR2</accession>
<organism evidence="4 5">
    <name type="scientific">Lasiodiplodia theobromae</name>
    <dbReference type="NCBI Taxonomy" id="45133"/>
    <lineage>
        <taxon>Eukaryota</taxon>
        <taxon>Fungi</taxon>
        <taxon>Dikarya</taxon>
        <taxon>Ascomycota</taxon>
        <taxon>Pezizomycotina</taxon>
        <taxon>Dothideomycetes</taxon>
        <taxon>Dothideomycetes incertae sedis</taxon>
        <taxon>Botryosphaeriales</taxon>
        <taxon>Botryosphaeriaceae</taxon>
        <taxon>Lasiodiplodia</taxon>
    </lineage>
</organism>
<dbReference type="InterPro" id="IPR009014">
    <property type="entry name" value="Transketo_C/PFOR_II"/>
</dbReference>
<dbReference type="OrthoDB" id="2532903at2759"/>
<protein>
    <submittedName>
        <fullName evidence="4">Putative phosphoketolase</fullName>
    </submittedName>
</protein>
<evidence type="ECO:0000256" key="2">
    <source>
        <dbReference type="ARBA" id="ARBA00023239"/>
    </source>
</evidence>
<gene>
    <name evidence="4" type="ORF">DBV05_g2623</name>
</gene>
<evidence type="ECO:0000259" key="3">
    <source>
        <dbReference type="Pfam" id="PF09363"/>
    </source>
</evidence>
<comment type="similarity">
    <text evidence="1">Belongs to the XFP family.</text>
</comment>
<keyword evidence="2" id="KW-0456">Lyase</keyword>
<keyword evidence="5" id="KW-1185">Reference proteome</keyword>
<evidence type="ECO:0000256" key="1">
    <source>
        <dbReference type="ARBA" id="ARBA00005623"/>
    </source>
</evidence>
<dbReference type="GO" id="GO:0016832">
    <property type="term" value="F:aldehyde-lyase activity"/>
    <property type="evidence" value="ECO:0007669"/>
    <property type="project" value="InterPro"/>
</dbReference>
<dbReference type="AlphaFoldDB" id="A0A5N5DLR2"/>
<dbReference type="PANTHER" id="PTHR31273:SF1">
    <property type="entry name" value="PHOSPHOKETOLASE-RELATED"/>
    <property type="match status" value="1"/>
</dbReference>